<gene>
    <name evidence="1" type="ordered locus">F7308_1744</name>
</gene>
<dbReference type="Proteomes" id="UP000000490">
    <property type="component" value="Chromosome"/>
</dbReference>
<accession>A0ABM5MBQ4</accession>
<dbReference type="RefSeq" id="WP_013923497.1">
    <property type="nucleotide sequence ID" value="NC_015696.1"/>
</dbReference>
<sequence length="275" mass="31120">MNYIFKTLFIILVCFSSSYPNLKTQANNSYEISFNSPKQINLSKSKIELILTNPNVKIKDTISSTNLPYFWNAKVTQRYDNVTISFPRRSIDRGLSVLGKSYQTSNKDIIIPPGSYSFDIKSDSYISVKTTNKDIFEVSNSDKLADFKLSYYNAPKGSTCVGYLNIDAYAIDMQINNHPSSVNIISKNSHTPLIEKNINVTNSNSITNTQTIKLPASIEGTPYTLISSHFEHGKYIYYADKLRKSVYLKCNKITKVKILYHKEKPKSNILSAKGL</sequence>
<evidence type="ECO:0000313" key="2">
    <source>
        <dbReference type="Proteomes" id="UP000000490"/>
    </source>
</evidence>
<evidence type="ECO:0000313" key="1">
    <source>
        <dbReference type="EMBL" id="AEI36668.1"/>
    </source>
</evidence>
<name>A0ABM5MBQ4_FRAST</name>
<keyword evidence="2" id="KW-1185">Reference proteome</keyword>
<dbReference type="EMBL" id="CP002872">
    <property type="protein sequence ID" value="AEI36668.1"/>
    <property type="molecule type" value="Genomic_DNA"/>
</dbReference>
<reference evidence="1" key="1">
    <citation type="submission" date="2011-05" db="EMBL/GenBank/DDBJ databases">
        <authorList>
            <person name="Kuske C.R."/>
            <person name="Challacombe J.F."/>
            <person name="Siddaramappa S."/>
            <person name="Petersen J.M."/>
            <person name="Bruce D.C."/>
        </authorList>
    </citation>
    <scope>NUCLEOTIDE SEQUENCE</scope>
    <source>
        <strain evidence="1">TX077308</strain>
    </source>
</reference>
<proteinExistence type="predicted"/>
<protein>
    <submittedName>
        <fullName evidence="1">Uncharacterized protein</fullName>
    </submittedName>
</protein>
<organism evidence="1 2">
    <name type="scientific">Francisella salina</name>
    <dbReference type="NCBI Taxonomy" id="573569"/>
    <lineage>
        <taxon>Bacteria</taxon>
        <taxon>Pseudomonadati</taxon>
        <taxon>Pseudomonadota</taxon>
        <taxon>Gammaproteobacteria</taxon>
        <taxon>Thiotrichales</taxon>
        <taxon>Francisellaceae</taxon>
        <taxon>Francisella</taxon>
    </lineage>
</organism>